<feature type="region of interest" description="Disordered" evidence="1">
    <location>
        <begin position="1"/>
        <end position="30"/>
    </location>
</feature>
<comment type="caution">
    <text evidence="3">The sequence shown here is derived from an EMBL/GenBank/DDBJ whole genome shotgun (WGS) entry which is preliminary data.</text>
</comment>
<proteinExistence type="predicted"/>
<keyword evidence="2" id="KW-0472">Membrane</keyword>
<feature type="transmembrane region" description="Helical" evidence="2">
    <location>
        <begin position="266"/>
        <end position="290"/>
    </location>
</feature>
<reference evidence="3 4" key="1">
    <citation type="submission" date="2018-11" db="EMBL/GenBank/DDBJ databases">
        <title>Microbial catabolism of amino acid.</title>
        <authorList>
            <person name="Hibi M."/>
            <person name="Ogawa J."/>
        </authorList>
    </citation>
    <scope>NUCLEOTIDE SEQUENCE [LARGE SCALE GENOMIC DNA]</scope>
    <source>
        <strain evidence="3 4">C31-06</strain>
    </source>
</reference>
<feature type="transmembrane region" description="Helical" evidence="2">
    <location>
        <begin position="117"/>
        <end position="135"/>
    </location>
</feature>
<feature type="compositionally biased region" description="Basic and acidic residues" evidence="1">
    <location>
        <begin position="8"/>
        <end position="28"/>
    </location>
</feature>
<feature type="transmembrane region" description="Helical" evidence="2">
    <location>
        <begin position="188"/>
        <end position="212"/>
    </location>
</feature>
<accession>A0A402C5S5</accession>
<dbReference type="Proteomes" id="UP000287519">
    <property type="component" value="Unassembled WGS sequence"/>
</dbReference>
<feature type="transmembrane region" description="Helical" evidence="2">
    <location>
        <begin position="218"/>
        <end position="245"/>
    </location>
</feature>
<sequence>MLEEEYGLDVRPEDARDLDGRESVREPESQYGPVAVGEGVHQGRGPGCLLVVDGHDRPFSRIAPLSPTRCPRWKGPVSRWSGILPTRLRRSARRFTLNVMAALRAEWIRIWRNPADTLTTVAFNAVLMIGAWFLLPRSWLFEWTGPSGFALALAGWMYADVTATNVLAPDSERVLAALDDRDALGAMLGAKAVALWMLIAPICATIAIVVGFAEQDWLFTAVVVVAVALCPFGALAGSSLVGVYFPYHQRSLRWRWEQRARWRTVVVRWLILLVVPYGVFPAFSAAIAVVPVVLWRLVRPDDVHSRMGTADFALCVVLAVVISALMWAVARRIALSRIQRHAPLAAYLRDRDRG</sequence>
<keyword evidence="2" id="KW-1133">Transmembrane helix</keyword>
<keyword evidence="4" id="KW-1185">Reference proteome</keyword>
<dbReference type="EMBL" id="BHYM01000023">
    <property type="protein sequence ID" value="GCE38897.1"/>
    <property type="molecule type" value="Genomic_DNA"/>
</dbReference>
<name>A0A402C5S5_RHOWR</name>
<dbReference type="AlphaFoldDB" id="A0A402C5S5"/>
<feature type="transmembrane region" description="Helical" evidence="2">
    <location>
        <begin position="147"/>
        <end position="168"/>
    </location>
</feature>
<protein>
    <submittedName>
        <fullName evidence="3">Uncharacterized protein</fullName>
    </submittedName>
</protein>
<organism evidence="3 4">
    <name type="scientific">Rhodococcus wratislaviensis</name>
    <name type="common">Tsukamurella wratislaviensis</name>
    <dbReference type="NCBI Taxonomy" id="44752"/>
    <lineage>
        <taxon>Bacteria</taxon>
        <taxon>Bacillati</taxon>
        <taxon>Actinomycetota</taxon>
        <taxon>Actinomycetes</taxon>
        <taxon>Mycobacteriales</taxon>
        <taxon>Nocardiaceae</taxon>
        <taxon>Rhodococcus</taxon>
    </lineage>
</organism>
<evidence type="ECO:0000256" key="2">
    <source>
        <dbReference type="SAM" id="Phobius"/>
    </source>
</evidence>
<feature type="transmembrane region" description="Helical" evidence="2">
    <location>
        <begin position="310"/>
        <end position="330"/>
    </location>
</feature>
<keyword evidence="2" id="KW-0812">Transmembrane</keyword>
<evidence type="ECO:0000313" key="4">
    <source>
        <dbReference type="Proteomes" id="UP000287519"/>
    </source>
</evidence>
<evidence type="ECO:0000256" key="1">
    <source>
        <dbReference type="SAM" id="MobiDB-lite"/>
    </source>
</evidence>
<gene>
    <name evidence="3" type="ORF">Rhow_002421</name>
</gene>
<evidence type="ECO:0000313" key="3">
    <source>
        <dbReference type="EMBL" id="GCE38897.1"/>
    </source>
</evidence>